<feature type="compositionally biased region" description="Basic and acidic residues" evidence="1">
    <location>
        <begin position="16"/>
        <end position="34"/>
    </location>
</feature>
<evidence type="ECO:0000256" key="1">
    <source>
        <dbReference type="SAM" id="MobiDB-lite"/>
    </source>
</evidence>
<reference evidence="2" key="1">
    <citation type="journal article" date="2022" name="bioRxiv">
        <title>Sequencing and chromosome-scale assembly of the giantPleurodeles waltlgenome.</title>
        <authorList>
            <person name="Brown T."/>
            <person name="Elewa A."/>
            <person name="Iarovenko S."/>
            <person name="Subramanian E."/>
            <person name="Araus A.J."/>
            <person name="Petzold A."/>
            <person name="Susuki M."/>
            <person name="Suzuki K.-i.T."/>
            <person name="Hayashi T."/>
            <person name="Toyoda A."/>
            <person name="Oliveira C."/>
            <person name="Osipova E."/>
            <person name="Leigh N.D."/>
            <person name="Simon A."/>
            <person name="Yun M.H."/>
        </authorList>
    </citation>
    <scope>NUCLEOTIDE SEQUENCE</scope>
    <source>
        <strain evidence="2">20211129_DDA</strain>
        <tissue evidence="2">Liver</tissue>
    </source>
</reference>
<dbReference type="AlphaFoldDB" id="A0AAV7X3U9"/>
<dbReference type="Proteomes" id="UP001066276">
    <property type="component" value="Chromosome 1_1"/>
</dbReference>
<accession>A0AAV7X3U9</accession>
<evidence type="ECO:0000313" key="3">
    <source>
        <dbReference type="Proteomes" id="UP001066276"/>
    </source>
</evidence>
<name>A0AAV7X3U9_PLEWA</name>
<organism evidence="2 3">
    <name type="scientific">Pleurodeles waltl</name>
    <name type="common">Iberian ribbed newt</name>
    <dbReference type="NCBI Taxonomy" id="8319"/>
    <lineage>
        <taxon>Eukaryota</taxon>
        <taxon>Metazoa</taxon>
        <taxon>Chordata</taxon>
        <taxon>Craniata</taxon>
        <taxon>Vertebrata</taxon>
        <taxon>Euteleostomi</taxon>
        <taxon>Amphibia</taxon>
        <taxon>Batrachia</taxon>
        <taxon>Caudata</taxon>
        <taxon>Salamandroidea</taxon>
        <taxon>Salamandridae</taxon>
        <taxon>Pleurodelinae</taxon>
        <taxon>Pleurodeles</taxon>
    </lineage>
</organism>
<dbReference type="EMBL" id="JANPWB010000001">
    <property type="protein sequence ID" value="KAJ1219233.1"/>
    <property type="molecule type" value="Genomic_DNA"/>
</dbReference>
<feature type="region of interest" description="Disordered" evidence="1">
    <location>
        <begin position="1"/>
        <end position="57"/>
    </location>
</feature>
<evidence type="ECO:0000313" key="2">
    <source>
        <dbReference type="EMBL" id="KAJ1219233.1"/>
    </source>
</evidence>
<keyword evidence="3" id="KW-1185">Reference proteome</keyword>
<comment type="caution">
    <text evidence="2">The sequence shown here is derived from an EMBL/GenBank/DDBJ whole genome shotgun (WGS) entry which is preliminary data.</text>
</comment>
<protein>
    <submittedName>
        <fullName evidence="2">Uncharacterized protein</fullName>
    </submittedName>
</protein>
<proteinExistence type="predicted"/>
<gene>
    <name evidence="2" type="ORF">NDU88_006802</name>
</gene>
<sequence>MRKVVEEQEPGDPGEEEPRRCPEEVTGRGEKDNGHSNTGVLVEKSPSGNEDENQHDEEEMWLKDWWCPPLPFIKPVPAITHGELWQSRRVTVTDYSHRLSSNTSVVDPDIFSIFETAPVAGGAVTCK</sequence>